<evidence type="ECO:0000256" key="6">
    <source>
        <dbReference type="HAMAP-Rule" id="MF_02207"/>
    </source>
</evidence>
<dbReference type="GO" id="GO:0005737">
    <property type="term" value="C:cytoplasm"/>
    <property type="evidence" value="ECO:0007669"/>
    <property type="project" value="UniProtKB-SubCell"/>
</dbReference>
<dbReference type="NCBIfam" id="NF010539">
    <property type="entry name" value="PRK13927.1"/>
    <property type="match status" value="1"/>
</dbReference>
<dbReference type="Pfam" id="PF06723">
    <property type="entry name" value="MreB_Mbl"/>
    <property type="match status" value="1"/>
</dbReference>
<keyword evidence="3 6" id="KW-0067">ATP-binding</keyword>
<dbReference type="InterPro" id="IPR004753">
    <property type="entry name" value="MreB"/>
</dbReference>
<keyword evidence="1 6" id="KW-0963">Cytoplasm</keyword>
<comment type="subunit">
    <text evidence="6">Forms polymers.</text>
</comment>
<dbReference type="PANTHER" id="PTHR42749:SF1">
    <property type="entry name" value="CELL SHAPE-DETERMINING PROTEIN MREB"/>
    <property type="match status" value="1"/>
</dbReference>
<evidence type="ECO:0000313" key="8">
    <source>
        <dbReference type="Proteomes" id="UP000230232"/>
    </source>
</evidence>
<dbReference type="NCBIfam" id="TIGR00904">
    <property type="entry name" value="mreB"/>
    <property type="match status" value="1"/>
</dbReference>
<evidence type="ECO:0000256" key="5">
    <source>
        <dbReference type="ARBA" id="ARBA00023458"/>
    </source>
</evidence>
<comment type="function">
    <text evidence="6">Forms membrane-associated dynamic filaments that are essential for cell shape determination. Acts by regulating cell wall synthesis and cell elongation, and thus cell shape. A feedback loop between cell geometry and MreB localization may maintain elongated cell shape by targeting cell wall growth to regions of negative cell wall curvature.</text>
</comment>
<feature type="binding site" evidence="6">
    <location>
        <begin position="215"/>
        <end position="218"/>
    </location>
    <ligand>
        <name>ATP</name>
        <dbReference type="ChEBI" id="CHEBI:30616"/>
    </ligand>
</feature>
<name>A0A2H0R4H4_9BACT</name>
<dbReference type="InterPro" id="IPR056546">
    <property type="entry name" value="MreB_MamK-like"/>
</dbReference>
<dbReference type="CDD" id="cd10225">
    <property type="entry name" value="ASKHA_NBD_MreB-like"/>
    <property type="match status" value="1"/>
</dbReference>
<comment type="subcellular location">
    <subcellularLocation>
        <location evidence="6">Cytoplasm</location>
    </subcellularLocation>
    <text evidence="6">Membrane-associated.</text>
</comment>
<evidence type="ECO:0000256" key="2">
    <source>
        <dbReference type="ARBA" id="ARBA00022741"/>
    </source>
</evidence>
<dbReference type="InterPro" id="IPR043129">
    <property type="entry name" value="ATPase_NBD"/>
</dbReference>
<dbReference type="Gene3D" id="3.30.420.40">
    <property type="match status" value="2"/>
</dbReference>
<dbReference type="GO" id="GO:0008360">
    <property type="term" value="P:regulation of cell shape"/>
    <property type="evidence" value="ECO:0007669"/>
    <property type="project" value="UniProtKB-UniRule"/>
</dbReference>
<feature type="binding site" evidence="6">
    <location>
        <begin position="167"/>
        <end position="169"/>
    </location>
    <ligand>
        <name>ATP</name>
        <dbReference type="ChEBI" id="CHEBI:30616"/>
    </ligand>
</feature>
<protein>
    <recommendedName>
        <fullName evidence="6">Cell shape-determining protein MreB</fullName>
    </recommendedName>
</protein>
<comment type="caution">
    <text evidence="7">The sequence shown here is derived from an EMBL/GenBank/DDBJ whole genome shotgun (WGS) entry which is preliminary data.</text>
</comment>
<gene>
    <name evidence="6" type="primary">mreB</name>
    <name evidence="7" type="ORF">COV31_00965</name>
</gene>
<reference evidence="7 8" key="1">
    <citation type="submission" date="2017-09" db="EMBL/GenBank/DDBJ databases">
        <title>Depth-based differentiation of microbial function through sediment-hosted aquifers and enrichment of novel symbionts in the deep terrestrial subsurface.</title>
        <authorList>
            <person name="Probst A.J."/>
            <person name="Ladd B."/>
            <person name="Jarett J.K."/>
            <person name="Geller-Mcgrath D.E."/>
            <person name="Sieber C.M."/>
            <person name="Emerson J.B."/>
            <person name="Anantharaman K."/>
            <person name="Thomas B.C."/>
            <person name="Malmstrom R."/>
            <person name="Stieglmeier M."/>
            <person name="Klingl A."/>
            <person name="Woyke T."/>
            <person name="Ryan C.M."/>
            <person name="Banfield J.F."/>
        </authorList>
    </citation>
    <scope>NUCLEOTIDE SEQUENCE [LARGE SCALE GENOMIC DNA]</scope>
    <source>
        <strain evidence="7">CG10_big_fil_rev_8_21_14_0_10_46_23</strain>
    </source>
</reference>
<proteinExistence type="inferred from homology"/>
<dbReference type="PRINTS" id="PR01652">
    <property type="entry name" value="SHAPEPROTEIN"/>
</dbReference>
<sequence length="351" mass="38029">MLMLGRFFGLFSKDIGIDLGTANTLVYVRGRGIVINEPSVVAVNQKTGRVLAIGEEARKMVGRTPGYISVYKPLVNGVVSDFEVTEQMLKYFIDKVHEGNFLFPPRPRVVVGLPSGVTEVERRAVEDATYNAGARAVFLIEEPMAAAIGARLPIQDASANVIVDIGGGTTEVAVISMGGMVTSRSLRIAGDALTKNIIQYLREEHNLFIGDATAERLKIELGSAFPLEEELESTVRGRDLVTGLPKEIKITSQQVRVALAPSVQRIVASVRSAIEETPPELIADLLNRYIYISGGGSLLRGLDELIAKDTNLPVRVVDDPLTSVVRGCGLVLENIDELQDILVSTQKEGYV</sequence>
<dbReference type="AlphaFoldDB" id="A0A2H0R4H4"/>
<dbReference type="GO" id="GO:0000902">
    <property type="term" value="P:cell morphogenesis"/>
    <property type="evidence" value="ECO:0007669"/>
    <property type="project" value="InterPro"/>
</dbReference>
<dbReference type="HAMAP" id="MF_02207">
    <property type="entry name" value="MreB"/>
    <property type="match status" value="1"/>
</dbReference>
<dbReference type="Proteomes" id="UP000230232">
    <property type="component" value="Unassembled WGS sequence"/>
</dbReference>
<accession>A0A2H0R4H4</accession>
<organism evidence="7 8">
    <name type="scientific">Candidatus Yanofskybacteria bacterium CG10_big_fil_rev_8_21_14_0_10_46_23</name>
    <dbReference type="NCBI Taxonomy" id="1975098"/>
    <lineage>
        <taxon>Bacteria</taxon>
        <taxon>Candidatus Yanofskyibacteriota</taxon>
    </lineage>
</organism>
<keyword evidence="2 6" id="KW-0547">Nucleotide-binding</keyword>
<evidence type="ECO:0000256" key="1">
    <source>
        <dbReference type="ARBA" id="ARBA00022490"/>
    </source>
</evidence>
<evidence type="ECO:0000256" key="4">
    <source>
        <dbReference type="ARBA" id="ARBA00022960"/>
    </source>
</evidence>
<evidence type="ECO:0000256" key="3">
    <source>
        <dbReference type="ARBA" id="ARBA00022840"/>
    </source>
</evidence>
<dbReference type="GO" id="GO:0005524">
    <property type="term" value="F:ATP binding"/>
    <property type="evidence" value="ECO:0007669"/>
    <property type="project" value="UniProtKB-KW"/>
</dbReference>
<comment type="similarity">
    <text evidence="5 6">Belongs to the FtsA/MreB family.</text>
</comment>
<feature type="binding site" evidence="6">
    <location>
        <begin position="21"/>
        <end position="23"/>
    </location>
    <ligand>
        <name>ATP</name>
        <dbReference type="ChEBI" id="CHEBI:30616"/>
    </ligand>
</feature>
<dbReference type="EMBL" id="PCXO01000005">
    <property type="protein sequence ID" value="PIR41428.1"/>
    <property type="molecule type" value="Genomic_DNA"/>
</dbReference>
<feature type="binding site" evidence="6">
    <location>
        <begin position="295"/>
        <end position="298"/>
    </location>
    <ligand>
        <name>ATP</name>
        <dbReference type="ChEBI" id="CHEBI:30616"/>
    </ligand>
</feature>
<dbReference type="SUPFAM" id="SSF53067">
    <property type="entry name" value="Actin-like ATPase domain"/>
    <property type="match status" value="2"/>
</dbReference>
<dbReference type="PANTHER" id="PTHR42749">
    <property type="entry name" value="CELL SHAPE-DETERMINING PROTEIN MREB"/>
    <property type="match status" value="1"/>
</dbReference>
<evidence type="ECO:0000313" key="7">
    <source>
        <dbReference type="EMBL" id="PIR41428.1"/>
    </source>
</evidence>
<keyword evidence="4 6" id="KW-0133">Cell shape</keyword>